<evidence type="ECO:0000313" key="3">
    <source>
        <dbReference type="Proteomes" id="UP001283361"/>
    </source>
</evidence>
<keyword evidence="1" id="KW-0812">Transmembrane</keyword>
<organism evidence="2 3">
    <name type="scientific">Elysia crispata</name>
    <name type="common">lettuce slug</name>
    <dbReference type="NCBI Taxonomy" id="231223"/>
    <lineage>
        <taxon>Eukaryota</taxon>
        <taxon>Metazoa</taxon>
        <taxon>Spiralia</taxon>
        <taxon>Lophotrochozoa</taxon>
        <taxon>Mollusca</taxon>
        <taxon>Gastropoda</taxon>
        <taxon>Heterobranchia</taxon>
        <taxon>Euthyneura</taxon>
        <taxon>Panpulmonata</taxon>
        <taxon>Sacoglossa</taxon>
        <taxon>Placobranchoidea</taxon>
        <taxon>Plakobranchidae</taxon>
        <taxon>Elysia</taxon>
    </lineage>
</organism>
<evidence type="ECO:0000256" key="1">
    <source>
        <dbReference type="SAM" id="Phobius"/>
    </source>
</evidence>
<accession>A0AAE1AZW3</accession>
<dbReference type="Proteomes" id="UP001283361">
    <property type="component" value="Unassembled WGS sequence"/>
</dbReference>
<feature type="transmembrane region" description="Helical" evidence="1">
    <location>
        <begin position="89"/>
        <end position="114"/>
    </location>
</feature>
<evidence type="ECO:0000313" key="2">
    <source>
        <dbReference type="EMBL" id="KAK3796271.1"/>
    </source>
</evidence>
<comment type="caution">
    <text evidence="2">The sequence shown here is derived from an EMBL/GenBank/DDBJ whole genome shotgun (WGS) entry which is preliminary data.</text>
</comment>
<reference evidence="2" key="1">
    <citation type="journal article" date="2023" name="G3 (Bethesda)">
        <title>A reference genome for the long-term kleptoplast-retaining sea slug Elysia crispata morphotype clarki.</title>
        <authorList>
            <person name="Eastman K.E."/>
            <person name="Pendleton A.L."/>
            <person name="Shaikh M.A."/>
            <person name="Suttiyut T."/>
            <person name="Ogas R."/>
            <person name="Tomko P."/>
            <person name="Gavelis G."/>
            <person name="Widhalm J.R."/>
            <person name="Wisecaver J.H."/>
        </authorList>
    </citation>
    <scope>NUCLEOTIDE SEQUENCE</scope>
    <source>
        <strain evidence="2">ECLA1</strain>
    </source>
</reference>
<proteinExistence type="predicted"/>
<protein>
    <submittedName>
        <fullName evidence="2">Uncharacterized protein</fullName>
    </submittedName>
</protein>
<keyword evidence="3" id="KW-1185">Reference proteome</keyword>
<dbReference type="EMBL" id="JAWDGP010000898">
    <property type="protein sequence ID" value="KAK3796271.1"/>
    <property type="molecule type" value="Genomic_DNA"/>
</dbReference>
<name>A0AAE1AZW3_9GAST</name>
<keyword evidence="1" id="KW-0472">Membrane</keyword>
<feature type="transmembrane region" description="Helical" evidence="1">
    <location>
        <begin position="120"/>
        <end position="142"/>
    </location>
</feature>
<feature type="transmembrane region" description="Helical" evidence="1">
    <location>
        <begin position="50"/>
        <end position="68"/>
    </location>
</feature>
<gene>
    <name evidence="2" type="ORF">RRG08_041587</name>
</gene>
<feature type="transmembrane region" description="Helical" evidence="1">
    <location>
        <begin position="12"/>
        <end position="30"/>
    </location>
</feature>
<keyword evidence="1" id="KW-1133">Transmembrane helix</keyword>
<dbReference type="AlphaFoldDB" id="A0AAE1AZW3"/>
<sequence length="171" mass="19044">MAHQITSNTRTCVDIAILSLEGAVIFHILLRMLENLLHELGYAALDTECLAVILYLVLSAQLCLLLSWRWNAPANRRTNNTAATRKGALILSTYTAVLRLILLVEACLVLYGIAKAWTSLLWDITLVATVQAFVCAAIFIALDGSFRKMDRIHRVDALDDVLILRRRRPGG</sequence>